<dbReference type="PANTHER" id="PTHR45732:SF7">
    <property type="entry name" value="ADP-RIBOSYLATION FACTOR-LIKE PROTEIN 8"/>
    <property type="match status" value="1"/>
</dbReference>
<dbReference type="SMART" id="SM00177">
    <property type="entry name" value="ARF"/>
    <property type="match status" value="1"/>
</dbReference>
<keyword evidence="3" id="KW-0342">GTP-binding</keyword>
<evidence type="ECO:0000256" key="2">
    <source>
        <dbReference type="ARBA" id="ARBA00022741"/>
    </source>
</evidence>
<proteinExistence type="inferred from homology"/>
<comment type="similarity">
    <text evidence="1">Belongs to the small GTPase superfamily. Arf family.</text>
</comment>
<evidence type="ECO:0000313" key="5">
    <source>
        <dbReference type="EMBL" id="KAJ6249931.1"/>
    </source>
</evidence>
<dbReference type="CDD" id="cd04159">
    <property type="entry name" value="Arl10_like"/>
    <property type="match status" value="1"/>
</dbReference>
<feature type="compositionally biased region" description="Basic and acidic residues" evidence="4">
    <location>
        <begin position="255"/>
        <end position="319"/>
    </location>
</feature>
<accession>A0ABQ8YZ75</accession>
<gene>
    <name evidence="5" type="ORF">M0813_16616</name>
</gene>
<name>A0ABQ8YZ75_9EUKA</name>
<feature type="region of interest" description="Disordered" evidence="4">
    <location>
        <begin position="191"/>
        <end position="388"/>
    </location>
</feature>
<dbReference type="InterPro" id="IPR006689">
    <property type="entry name" value="Small_GTPase_ARF/SAR"/>
</dbReference>
<dbReference type="Pfam" id="PF00025">
    <property type="entry name" value="Arf"/>
    <property type="match status" value="1"/>
</dbReference>
<dbReference type="PRINTS" id="PR00328">
    <property type="entry name" value="SAR1GTPBP"/>
</dbReference>
<evidence type="ECO:0000256" key="4">
    <source>
        <dbReference type="SAM" id="MobiDB-lite"/>
    </source>
</evidence>
<feature type="compositionally biased region" description="Basic residues" evidence="4">
    <location>
        <begin position="363"/>
        <end position="377"/>
    </location>
</feature>
<dbReference type="PROSITE" id="PS51419">
    <property type="entry name" value="RAB"/>
    <property type="match status" value="1"/>
</dbReference>
<dbReference type="SMART" id="SM00175">
    <property type="entry name" value="RAB"/>
    <property type="match status" value="1"/>
</dbReference>
<dbReference type="InterPro" id="IPR027417">
    <property type="entry name" value="P-loop_NTPase"/>
</dbReference>
<feature type="compositionally biased region" description="Basic residues" evidence="4">
    <location>
        <begin position="242"/>
        <end position="254"/>
    </location>
</feature>
<dbReference type="NCBIfam" id="TIGR00231">
    <property type="entry name" value="small_GTP"/>
    <property type="match status" value="1"/>
</dbReference>
<keyword evidence="6" id="KW-1185">Reference proteome</keyword>
<keyword evidence="2" id="KW-0547">Nucleotide-binding</keyword>
<reference evidence="5" key="1">
    <citation type="submission" date="2022-08" db="EMBL/GenBank/DDBJ databases">
        <title>Novel sulfate-reducing endosymbionts in the free-living metamonad Anaeramoeba.</title>
        <authorList>
            <person name="Jerlstrom-Hultqvist J."/>
            <person name="Cepicka I."/>
            <person name="Gallot-Lavallee L."/>
            <person name="Salas-Leiva D."/>
            <person name="Curtis B.A."/>
            <person name="Zahonova K."/>
            <person name="Pipaliya S."/>
            <person name="Dacks J."/>
            <person name="Roger A.J."/>
        </authorList>
    </citation>
    <scope>NUCLEOTIDE SEQUENCE</scope>
    <source>
        <strain evidence="5">Schooner1</strain>
    </source>
</reference>
<evidence type="ECO:0000313" key="6">
    <source>
        <dbReference type="Proteomes" id="UP001150062"/>
    </source>
</evidence>
<evidence type="ECO:0000256" key="1">
    <source>
        <dbReference type="ARBA" id="ARBA00010290"/>
    </source>
</evidence>
<feature type="compositionally biased region" description="Low complexity" evidence="4">
    <location>
        <begin position="320"/>
        <end position="330"/>
    </location>
</feature>
<organism evidence="5 6">
    <name type="scientific">Anaeramoeba flamelloides</name>
    <dbReference type="NCBI Taxonomy" id="1746091"/>
    <lineage>
        <taxon>Eukaryota</taxon>
        <taxon>Metamonada</taxon>
        <taxon>Anaeramoebidae</taxon>
        <taxon>Anaeramoeba</taxon>
    </lineage>
</organism>
<dbReference type="Proteomes" id="UP001150062">
    <property type="component" value="Unassembled WGS sequence"/>
</dbReference>
<dbReference type="PROSITE" id="PS51417">
    <property type="entry name" value="ARF"/>
    <property type="match status" value="1"/>
</dbReference>
<evidence type="ECO:0000256" key="3">
    <source>
        <dbReference type="ARBA" id="ARBA00023134"/>
    </source>
</evidence>
<feature type="compositionally biased region" description="Basic and acidic residues" evidence="4">
    <location>
        <begin position="331"/>
        <end position="355"/>
    </location>
</feature>
<dbReference type="SUPFAM" id="SSF52540">
    <property type="entry name" value="P-loop containing nucleoside triphosphate hydrolases"/>
    <property type="match status" value="1"/>
</dbReference>
<feature type="compositionally biased region" description="Basic residues" evidence="4">
    <location>
        <begin position="221"/>
        <end position="231"/>
    </location>
</feature>
<protein>
    <submittedName>
        <fullName evidence="5">Adp-ribosylation factor-like protein</fullName>
    </submittedName>
</protein>
<feature type="compositionally biased region" description="Basic and acidic residues" evidence="4">
    <location>
        <begin position="232"/>
        <end position="241"/>
    </location>
</feature>
<dbReference type="PANTHER" id="PTHR45732">
    <property type="entry name" value="ADP-RIBOSYLATION FACTOR-LIKE PROTEIN 8"/>
    <property type="match status" value="1"/>
</dbReference>
<sequence>MAFIARIFGDFKAWLIRAFWNQEIEVTMVGIQGAGKTTLLRVMAGGSFDEDISPTIGFNTSKFKKGRASIKTWDISGQLKYRKVWERYCKGVNVIVYVVDSNDKKKIKESKKELRELVSKQALKRIPLLVLGNKNDLKKAVPVQKLIELMELDKIKDREVCCYSVSAKNKNNLNVMMKWLIKHSKKPETSVEDQFALDDEDSDNFVSSSQDDEEEIETKIKSKKTKKKKVKTNNETEEIKNSKKKSKRKHKHKNKPNEKTNENEKERKGVKQEKNESKTETETETEIEKEKETETENQTEKDTNENQKNKSSLKNEIKEINQNLNQNNKKINNEDVNKKETLENENEKKNDKSDSDEISVVSKKTKKKKKRKKKKKATVVMIEDSDSE</sequence>
<dbReference type="Gene3D" id="3.40.50.300">
    <property type="entry name" value="P-loop containing nucleotide triphosphate hydrolases"/>
    <property type="match status" value="1"/>
</dbReference>
<comment type="caution">
    <text evidence="5">The sequence shown here is derived from an EMBL/GenBank/DDBJ whole genome shotgun (WGS) entry which is preliminary data.</text>
</comment>
<dbReference type="EMBL" id="JAOAOG010000090">
    <property type="protein sequence ID" value="KAJ6249931.1"/>
    <property type="molecule type" value="Genomic_DNA"/>
</dbReference>
<dbReference type="InterPro" id="IPR044154">
    <property type="entry name" value="Arl8a/8b"/>
</dbReference>
<dbReference type="SMART" id="SM00178">
    <property type="entry name" value="SAR"/>
    <property type="match status" value="1"/>
</dbReference>
<dbReference type="InterPro" id="IPR005225">
    <property type="entry name" value="Small_GTP-bd"/>
</dbReference>